<dbReference type="EMBL" id="BAAAGX010000020">
    <property type="protein sequence ID" value="GAA0261015.1"/>
    <property type="molecule type" value="Genomic_DNA"/>
</dbReference>
<protein>
    <submittedName>
        <fullName evidence="2">ROK family transcriptional regulator</fullName>
    </submittedName>
</protein>
<dbReference type="PANTHER" id="PTHR18964">
    <property type="entry name" value="ROK (REPRESSOR, ORF, KINASE) FAMILY"/>
    <property type="match status" value="1"/>
</dbReference>
<dbReference type="InterPro" id="IPR036390">
    <property type="entry name" value="WH_DNA-bd_sf"/>
</dbReference>
<dbReference type="InterPro" id="IPR049874">
    <property type="entry name" value="ROK_cs"/>
</dbReference>
<dbReference type="InterPro" id="IPR043129">
    <property type="entry name" value="ATPase_NBD"/>
</dbReference>
<sequence length="393" mass="38901">MTDQVSGVTALGGNQRRLADALRAMGPSTRADLAAATGLSRATVSTTLSDLADIGLVVEPGGTAPAGPAGGRPAAVVQLAPGAGVVAGVDIGRRHVNVAVADLAHTVIAERGERLAPNGEPTAEHTLDLAASLVVEAVEESGHRMADVIGVGLGLPAPVVSGTGLLGASNILPAWAGLAPSLELGRRLALPVHVENDANLGALSEHTWGAGRGSEALVYLKLGTGIGGGLVVGGRLFRGISGTAGEIGHLSLDAAGDVCRCGNRGCLELVAGGAALVSVLGRGRPEVRTLADVVRLVADGDAPCRRIVSDAGTAIGIALGGLVNLLNPDRVVVGGELAATGRVLLDPLRHALGRSAVPSAVDAVDVVQGTLGGRAEALGAVALVLREPSPAVP</sequence>
<dbReference type="SUPFAM" id="SSF53067">
    <property type="entry name" value="Actin-like ATPase domain"/>
    <property type="match status" value="1"/>
</dbReference>
<evidence type="ECO:0000313" key="3">
    <source>
        <dbReference type="Proteomes" id="UP001500967"/>
    </source>
</evidence>
<keyword evidence="3" id="KW-1185">Reference proteome</keyword>
<name>A0ABN0UTL6_9ACTN</name>
<dbReference type="InterPro" id="IPR000600">
    <property type="entry name" value="ROK"/>
</dbReference>
<accession>A0ABN0UTL6</accession>
<evidence type="ECO:0000313" key="2">
    <source>
        <dbReference type="EMBL" id="GAA0261015.1"/>
    </source>
</evidence>
<dbReference type="InterPro" id="IPR036388">
    <property type="entry name" value="WH-like_DNA-bd_sf"/>
</dbReference>
<dbReference type="Gene3D" id="3.30.420.40">
    <property type="match status" value="2"/>
</dbReference>
<reference evidence="2 3" key="1">
    <citation type="journal article" date="2019" name="Int. J. Syst. Evol. Microbiol.">
        <title>The Global Catalogue of Microorganisms (GCM) 10K type strain sequencing project: providing services to taxonomists for standard genome sequencing and annotation.</title>
        <authorList>
            <consortium name="The Broad Institute Genomics Platform"/>
            <consortium name="The Broad Institute Genome Sequencing Center for Infectious Disease"/>
            <person name="Wu L."/>
            <person name="Ma J."/>
        </authorList>
    </citation>
    <scope>NUCLEOTIDE SEQUENCE [LARGE SCALE GENOMIC DNA]</scope>
    <source>
        <strain evidence="2 3">JCM 10425</strain>
    </source>
</reference>
<dbReference type="SUPFAM" id="SSF46785">
    <property type="entry name" value="Winged helix' DNA-binding domain"/>
    <property type="match status" value="1"/>
</dbReference>
<gene>
    <name evidence="2" type="ORF">GCM10009539_53210</name>
</gene>
<dbReference type="Proteomes" id="UP001500967">
    <property type="component" value="Unassembled WGS sequence"/>
</dbReference>
<dbReference type="RefSeq" id="WP_344651639.1">
    <property type="nucleotide sequence ID" value="NZ_BAAAGX010000020.1"/>
</dbReference>
<dbReference type="PROSITE" id="PS01125">
    <property type="entry name" value="ROK"/>
    <property type="match status" value="1"/>
</dbReference>
<organism evidence="2 3">
    <name type="scientific">Cryptosporangium japonicum</name>
    <dbReference type="NCBI Taxonomy" id="80872"/>
    <lineage>
        <taxon>Bacteria</taxon>
        <taxon>Bacillati</taxon>
        <taxon>Actinomycetota</taxon>
        <taxon>Actinomycetes</taxon>
        <taxon>Cryptosporangiales</taxon>
        <taxon>Cryptosporangiaceae</taxon>
        <taxon>Cryptosporangium</taxon>
    </lineage>
</organism>
<comment type="similarity">
    <text evidence="1">Belongs to the ROK (NagC/XylR) family.</text>
</comment>
<dbReference type="Pfam" id="PF00480">
    <property type="entry name" value="ROK"/>
    <property type="match status" value="1"/>
</dbReference>
<dbReference type="Gene3D" id="1.10.10.10">
    <property type="entry name" value="Winged helix-like DNA-binding domain superfamily/Winged helix DNA-binding domain"/>
    <property type="match status" value="1"/>
</dbReference>
<proteinExistence type="inferred from homology"/>
<evidence type="ECO:0000256" key="1">
    <source>
        <dbReference type="ARBA" id="ARBA00006479"/>
    </source>
</evidence>
<comment type="caution">
    <text evidence="2">The sequence shown here is derived from an EMBL/GenBank/DDBJ whole genome shotgun (WGS) entry which is preliminary data.</text>
</comment>
<dbReference type="PANTHER" id="PTHR18964:SF173">
    <property type="entry name" value="GLUCOKINASE"/>
    <property type="match status" value="1"/>
</dbReference>